<evidence type="ECO:0000313" key="3">
    <source>
        <dbReference type="Proteomes" id="UP000030752"/>
    </source>
</evidence>
<name>W2RIW7_CYPE1</name>
<dbReference type="PANTHER" id="PTHR33112">
    <property type="entry name" value="DOMAIN PROTEIN, PUTATIVE-RELATED"/>
    <property type="match status" value="1"/>
</dbReference>
<sequence>MELDIDIPFGELYKQGDVKRILQELYQHVGTRNDAQAWARNLRFLTPTSLQNTDTSEDRRSSDETEDVCVCNSRSPSTFNAIAPGPQGLLHVTKPSQLIDCTHYVAVSWVWRSGVPPHGAVGACEQYVVADEDRECWIPQHVLSRAISFAAHYELSFIWFDKECIDQDTPEDKELGIQAMDIVYQRSLYPLALLQAYIATQRQLDLFCRLVEGVDIPAEDLPALLEVLQLIETDKYFTRTWCLQESTSGGFEMHVLIPHDPSLSKSDILGTLPGEIETSISTLIYAVNFAYACVSLCDESINAALESALYRTIDRILSFVPLVIDQPTSGFDDPEYRQACNAAQALTFLHQRDNHRVADRIAVLGNLCDYRLRLDTNAIEAAGYGFSICAFALAIFNGDLSLSQSDNPVGAGVLDYSWGPQTGLRLSQLEHFEDDNLVVRAAPAALTEDGLLVKGWLWKLEEIKPNIPSSGDPALLIWSFLKYLLRSKYTDLAQVVWRFTKEHRFGASAEKTVRDNTLVPPRLADVLDQDGNLTYQDSEWMRHEDDFRNFLEPTGSGSKDTRTVDQREFDRRWDYSRWFWTRIKNGSIALARHEQETAPSAVFDAPISASSTYVFQPATVLDQQLATTQRRNAPIFWVVDLLSEGGGEGRPKIVKGTGQMCNGYYMIPDGQSPETFVFC</sequence>
<dbReference type="eggNOG" id="ENOG502SM2V">
    <property type="taxonomic scope" value="Eukaryota"/>
</dbReference>
<gene>
    <name evidence="2" type="ORF">HMPREF1541_08699</name>
</gene>
<dbReference type="HOGENOM" id="CLU_404902_0_0_1"/>
<dbReference type="EMBL" id="KB822725">
    <property type="protein sequence ID" value="ETN36422.1"/>
    <property type="molecule type" value="Genomic_DNA"/>
</dbReference>
<dbReference type="AlphaFoldDB" id="W2RIW7"/>
<dbReference type="InParanoid" id="W2RIW7"/>
<dbReference type="RefSeq" id="XP_008721240.1">
    <property type="nucleotide sequence ID" value="XM_008723018.1"/>
</dbReference>
<proteinExistence type="predicted"/>
<organism evidence="2 3">
    <name type="scientific">Cyphellophora europaea (strain CBS 101466)</name>
    <name type="common">Phialophora europaea</name>
    <dbReference type="NCBI Taxonomy" id="1220924"/>
    <lineage>
        <taxon>Eukaryota</taxon>
        <taxon>Fungi</taxon>
        <taxon>Dikarya</taxon>
        <taxon>Ascomycota</taxon>
        <taxon>Pezizomycotina</taxon>
        <taxon>Eurotiomycetes</taxon>
        <taxon>Chaetothyriomycetidae</taxon>
        <taxon>Chaetothyriales</taxon>
        <taxon>Cyphellophoraceae</taxon>
        <taxon>Cyphellophora</taxon>
    </lineage>
</organism>
<dbReference type="Pfam" id="PF06985">
    <property type="entry name" value="HET"/>
    <property type="match status" value="1"/>
</dbReference>
<dbReference type="OrthoDB" id="4450651at2759"/>
<evidence type="ECO:0000259" key="1">
    <source>
        <dbReference type="Pfam" id="PF06985"/>
    </source>
</evidence>
<dbReference type="VEuPathDB" id="FungiDB:HMPREF1541_08699"/>
<feature type="domain" description="Heterokaryon incompatibility" evidence="1">
    <location>
        <begin position="104"/>
        <end position="245"/>
    </location>
</feature>
<dbReference type="STRING" id="1220924.W2RIW7"/>
<protein>
    <recommendedName>
        <fullName evidence="1">Heterokaryon incompatibility domain-containing protein</fullName>
    </recommendedName>
</protein>
<reference evidence="2 3" key="1">
    <citation type="submission" date="2013-03" db="EMBL/GenBank/DDBJ databases">
        <title>The Genome Sequence of Phialophora europaea CBS 101466.</title>
        <authorList>
            <consortium name="The Broad Institute Genomics Platform"/>
            <person name="Cuomo C."/>
            <person name="de Hoog S."/>
            <person name="Gorbushina A."/>
            <person name="Walker B."/>
            <person name="Young S.K."/>
            <person name="Zeng Q."/>
            <person name="Gargeya S."/>
            <person name="Fitzgerald M."/>
            <person name="Haas B."/>
            <person name="Abouelleil A."/>
            <person name="Allen A.W."/>
            <person name="Alvarado L."/>
            <person name="Arachchi H.M."/>
            <person name="Berlin A.M."/>
            <person name="Chapman S.B."/>
            <person name="Gainer-Dewar J."/>
            <person name="Goldberg J."/>
            <person name="Griggs A."/>
            <person name="Gujja S."/>
            <person name="Hansen M."/>
            <person name="Howarth C."/>
            <person name="Imamovic A."/>
            <person name="Ireland A."/>
            <person name="Larimer J."/>
            <person name="McCowan C."/>
            <person name="Murphy C."/>
            <person name="Pearson M."/>
            <person name="Poon T.W."/>
            <person name="Priest M."/>
            <person name="Roberts A."/>
            <person name="Saif S."/>
            <person name="Shea T."/>
            <person name="Sisk P."/>
            <person name="Sykes S."/>
            <person name="Wortman J."/>
            <person name="Nusbaum C."/>
            <person name="Birren B."/>
        </authorList>
    </citation>
    <scope>NUCLEOTIDE SEQUENCE [LARGE SCALE GENOMIC DNA]</scope>
    <source>
        <strain evidence="2 3">CBS 101466</strain>
    </source>
</reference>
<accession>W2RIW7</accession>
<dbReference type="InterPro" id="IPR010730">
    <property type="entry name" value="HET"/>
</dbReference>
<dbReference type="Proteomes" id="UP000030752">
    <property type="component" value="Unassembled WGS sequence"/>
</dbReference>
<dbReference type="PANTHER" id="PTHR33112:SF16">
    <property type="entry name" value="HETEROKARYON INCOMPATIBILITY DOMAIN-CONTAINING PROTEIN"/>
    <property type="match status" value="1"/>
</dbReference>
<dbReference type="GeneID" id="19976038"/>
<keyword evidence="3" id="KW-1185">Reference proteome</keyword>
<evidence type="ECO:0000313" key="2">
    <source>
        <dbReference type="EMBL" id="ETN36422.1"/>
    </source>
</evidence>